<dbReference type="NCBIfam" id="NF000664">
    <property type="entry name" value="PRK00031.2-2"/>
    <property type="match status" value="1"/>
</dbReference>
<dbReference type="CDD" id="cd16325">
    <property type="entry name" value="LolA"/>
    <property type="match status" value="1"/>
</dbReference>
<dbReference type="SUPFAM" id="SSF89392">
    <property type="entry name" value="Prokaryotic lipoproteins and lipoprotein localization factors"/>
    <property type="match status" value="1"/>
</dbReference>
<dbReference type="STRING" id="425400.LS65_01265"/>
<dbReference type="NCBIfam" id="NF000663">
    <property type="entry name" value="PRK00031.2-1"/>
    <property type="match status" value="1"/>
</dbReference>
<dbReference type="RefSeq" id="WP_034360680.1">
    <property type="nucleotide sequence ID" value="NZ_CAJUDB010000003.1"/>
</dbReference>
<dbReference type="PANTHER" id="PTHR35869:SF1">
    <property type="entry name" value="OUTER-MEMBRANE LIPOPROTEIN CARRIER PROTEIN"/>
    <property type="match status" value="1"/>
</dbReference>
<dbReference type="OrthoDB" id="5339202at2"/>
<dbReference type="InterPro" id="IPR004564">
    <property type="entry name" value="OM_lipoprot_carrier_LolA-like"/>
</dbReference>
<evidence type="ECO:0000313" key="4">
    <source>
        <dbReference type="Proteomes" id="UP000029707"/>
    </source>
</evidence>
<feature type="chain" id="PRO_5020694551" evidence="2">
    <location>
        <begin position="21"/>
        <end position="179"/>
    </location>
</feature>
<gene>
    <name evidence="3" type="primary">lolA</name>
    <name evidence="3" type="ORF">LS65_004735</name>
</gene>
<keyword evidence="1 2" id="KW-0732">Signal</keyword>
<name>A0A4U8TPX0_9HELI</name>
<sequence length="179" mass="20702">MCILRMCFILVFAFCEVAFAWGENIQSIEADFEQRIENEDGMDMFYRGKILGKSPNKARWDYQIPLKKEIYMIDNEVMIYEPSLEQVSYSRLRTKSDFISILKSAKKQTDGSYHTTIEGIEYTLFVDKNNKPERIVFIDSMGAKSILTLSNVKINGTINDKVFHFSPPKGVEIVEISTR</sequence>
<keyword evidence="4" id="KW-1185">Reference proteome</keyword>
<evidence type="ECO:0000313" key="3">
    <source>
        <dbReference type="EMBL" id="TLE01875.1"/>
    </source>
</evidence>
<dbReference type="PANTHER" id="PTHR35869">
    <property type="entry name" value="OUTER-MEMBRANE LIPOPROTEIN CARRIER PROTEIN"/>
    <property type="match status" value="1"/>
</dbReference>
<evidence type="ECO:0000256" key="1">
    <source>
        <dbReference type="ARBA" id="ARBA00022729"/>
    </source>
</evidence>
<keyword evidence="3" id="KW-0449">Lipoprotein</keyword>
<protein>
    <submittedName>
        <fullName evidence="3">Outer membrane lipoprotein chaperone LolA</fullName>
    </submittedName>
</protein>
<organism evidence="3 4">
    <name type="scientific">Helicobacter japonicus</name>
    <dbReference type="NCBI Taxonomy" id="425400"/>
    <lineage>
        <taxon>Bacteria</taxon>
        <taxon>Pseudomonadati</taxon>
        <taxon>Campylobacterota</taxon>
        <taxon>Epsilonproteobacteria</taxon>
        <taxon>Campylobacterales</taxon>
        <taxon>Helicobacteraceae</taxon>
        <taxon>Helicobacter</taxon>
    </lineage>
</organism>
<dbReference type="Proteomes" id="UP000029707">
    <property type="component" value="Unassembled WGS sequence"/>
</dbReference>
<dbReference type="AlphaFoldDB" id="A0A4U8TPX0"/>
<accession>A0A4U8TPX0</accession>
<dbReference type="Pfam" id="PF03548">
    <property type="entry name" value="LolA"/>
    <property type="match status" value="1"/>
</dbReference>
<dbReference type="Gene3D" id="2.50.20.10">
    <property type="entry name" value="Lipoprotein localisation LolA/LolB/LppX"/>
    <property type="match status" value="1"/>
</dbReference>
<proteinExistence type="predicted"/>
<evidence type="ECO:0000256" key="2">
    <source>
        <dbReference type="SAM" id="SignalP"/>
    </source>
</evidence>
<comment type="caution">
    <text evidence="3">The sequence shown here is derived from an EMBL/GenBank/DDBJ whole genome shotgun (WGS) entry which is preliminary data.</text>
</comment>
<dbReference type="EMBL" id="JRMQ02000005">
    <property type="protein sequence ID" value="TLE01875.1"/>
    <property type="molecule type" value="Genomic_DNA"/>
</dbReference>
<feature type="signal peptide" evidence="2">
    <location>
        <begin position="1"/>
        <end position="20"/>
    </location>
</feature>
<dbReference type="GeneID" id="82322102"/>
<dbReference type="InterPro" id="IPR029046">
    <property type="entry name" value="LolA/LolB/LppX"/>
</dbReference>
<reference evidence="3 4" key="1">
    <citation type="journal article" date="2014" name="Genome Announc.">
        <title>Draft genome sequences of eight enterohepatic helicobacter species isolated from both laboratory and wild rodents.</title>
        <authorList>
            <person name="Sheh A."/>
            <person name="Shen Z."/>
            <person name="Fox J.G."/>
        </authorList>
    </citation>
    <scope>NUCLEOTIDE SEQUENCE [LARGE SCALE GENOMIC DNA]</scope>
    <source>
        <strain evidence="3 4">MIT 01-6451</strain>
    </source>
</reference>